<feature type="chain" id="PRO_5036043314" evidence="2">
    <location>
        <begin position="23"/>
        <end position="178"/>
    </location>
</feature>
<feature type="compositionally biased region" description="Basic and acidic residues" evidence="1">
    <location>
        <begin position="155"/>
        <end position="169"/>
    </location>
</feature>
<dbReference type="InParanoid" id="A0A2K2CWV0"/>
<reference evidence="3" key="2">
    <citation type="submission" date="2017-06" db="EMBL/GenBank/DDBJ databases">
        <title>WGS assembly of Brachypodium distachyon.</title>
        <authorList>
            <consortium name="The International Brachypodium Initiative"/>
            <person name="Lucas S."/>
            <person name="Harmon-Smith M."/>
            <person name="Lail K."/>
            <person name="Tice H."/>
            <person name="Grimwood J."/>
            <person name="Bruce D."/>
            <person name="Barry K."/>
            <person name="Shu S."/>
            <person name="Lindquist E."/>
            <person name="Wang M."/>
            <person name="Pitluck S."/>
            <person name="Vogel J.P."/>
            <person name="Garvin D.F."/>
            <person name="Mockler T.C."/>
            <person name="Schmutz J."/>
            <person name="Rokhsar D."/>
            <person name="Bevan M.W."/>
        </authorList>
    </citation>
    <scope>NUCLEOTIDE SEQUENCE</scope>
    <source>
        <strain evidence="3">Bd21</strain>
    </source>
</reference>
<dbReference type="Proteomes" id="UP000008810">
    <property type="component" value="Chromosome 3"/>
</dbReference>
<dbReference type="AlphaFoldDB" id="A0A2K2CWV0"/>
<proteinExistence type="predicted"/>
<feature type="signal peptide" evidence="2">
    <location>
        <begin position="1"/>
        <end position="22"/>
    </location>
</feature>
<gene>
    <name evidence="3" type="ORF">BRADI_3g13196v3</name>
</gene>
<accession>A0A2K2CWV0</accession>
<keyword evidence="2" id="KW-0732">Signal</keyword>
<name>A0A2K2CWV0_BRADI</name>
<feature type="region of interest" description="Disordered" evidence="1">
    <location>
        <begin position="147"/>
        <end position="178"/>
    </location>
</feature>
<evidence type="ECO:0000313" key="5">
    <source>
        <dbReference type="Proteomes" id="UP000008810"/>
    </source>
</evidence>
<evidence type="ECO:0000313" key="3">
    <source>
        <dbReference type="EMBL" id="PNT66500.1"/>
    </source>
</evidence>
<keyword evidence="5" id="KW-1185">Reference proteome</keyword>
<organism evidence="3">
    <name type="scientific">Brachypodium distachyon</name>
    <name type="common">Purple false brome</name>
    <name type="synonym">Trachynia distachya</name>
    <dbReference type="NCBI Taxonomy" id="15368"/>
    <lineage>
        <taxon>Eukaryota</taxon>
        <taxon>Viridiplantae</taxon>
        <taxon>Streptophyta</taxon>
        <taxon>Embryophyta</taxon>
        <taxon>Tracheophyta</taxon>
        <taxon>Spermatophyta</taxon>
        <taxon>Magnoliopsida</taxon>
        <taxon>Liliopsida</taxon>
        <taxon>Poales</taxon>
        <taxon>Poaceae</taxon>
        <taxon>BOP clade</taxon>
        <taxon>Pooideae</taxon>
        <taxon>Stipodae</taxon>
        <taxon>Brachypodieae</taxon>
        <taxon>Brachypodium</taxon>
    </lineage>
</organism>
<dbReference type="EMBL" id="CM000882">
    <property type="protein sequence ID" value="PNT66500.1"/>
    <property type="molecule type" value="Genomic_DNA"/>
</dbReference>
<reference evidence="4" key="3">
    <citation type="submission" date="2018-08" db="UniProtKB">
        <authorList>
            <consortium name="EnsemblPlants"/>
        </authorList>
    </citation>
    <scope>IDENTIFICATION</scope>
    <source>
        <strain evidence="4">cv. Bd21</strain>
    </source>
</reference>
<evidence type="ECO:0000313" key="4">
    <source>
        <dbReference type="EnsemblPlants" id="PNT66500"/>
    </source>
</evidence>
<protein>
    <submittedName>
        <fullName evidence="3 4">Uncharacterized protein</fullName>
    </submittedName>
</protein>
<reference evidence="3 4" key="1">
    <citation type="journal article" date="2010" name="Nature">
        <title>Genome sequencing and analysis of the model grass Brachypodium distachyon.</title>
        <authorList>
            <consortium name="International Brachypodium Initiative"/>
        </authorList>
    </citation>
    <scope>NUCLEOTIDE SEQUENCE [LARGE SCALE GENOMIC DNA]</scope>
    <source>
        <strain evidence="3 4">Bd21</strain>
    </source>
</reference>
<sequence>MHGNCKVASLLQTIAFLQDLISISFPVTSPCSCYAAIVAYDLGHPCISPSCSSARLPNCWLCWLLSGDREGEYAPCCPKGKRKINCIHGVQEKEKDRNEGKLYNFNTAAIQLYKRRSRDSDIELDHGPFGICSDMEVVNKLNRFIKNQQGTSKGPDTEELNKKQDKPGERTAQQSCRR</sequence>
<dbReference type="EnsemblPlants" id="PNT66500">
    <property type="protein sequence ID" value="PNT66500"/>
    <property type="gene ID" value="BRADI_3g13196v3"/>
</dbReference>
<evidence type="ECO:0000256" key="1">
    <source>
        <dbReference type="SAM" id="MobiDB-lite"/>
    </source>
</evidence>
<evidence type="ECO:0000256" key="2">
    <source>
        <dbReference type="SAM" id="SignalP"/>
    </source>
</evidence>
<dbReference type="Gramene" id="PNT66500">
    <property type="protein sequence ID" value="PNT66500"/>
    <property type="gene ID" value="BRADI_3g13196v3"/>
</dbReference>